<evidence type="ECO:0000256" key="6">
    <source>
        <dbReference type="SAM" id="MobiDB-lite"/>
    </source>
</evidence>
<feature type="region of interest" description="Disordered" evidence="6">
    <location>
        <begin position="164"/>
        <end position="219"/>
    </location>
</feature>
<dbReference type="Pfam" id="PF01979">
    <property type="entry name" value="Amidohydro_1"/>
    <property type="match status" value="1"/>
</dbReference>
<dbReference type="RefSeq" id="XP_025837417.1">
    <property type="nucleotide sequence ID" value="XM_025981632.1"/>
</dbReference>
<keyword evidence="8" id="KW-1185">Reference proteome</keyword>
<dbReference type="KEGG" id="apln:108740511"/>
<dbReference type="GO" id="GO:0006208">
    <property type="term" value="P:pyrimidine nucleobase catabolic process"/>
    <property type="evidence" value="ECO:0007669"/>
    <property type="project" value="TreeGrafter"/>
</dbReference>
<evidence type="ECO:0000256" key="4">
    <source>
        <dbReference type="ARBA" id="ARBA00036696"/>
    </source>
</evidence>
<comment type="similarity">
    <text evidence="2">Belongs to the metallo-dependent hydrolases superfamily. Hydantoinase/dihydropyrimidinase family.</text>
</comment>
<dbReference type="GO" id="GO:0005829">
    <property type="term" value="C:cytosol"/>
    <property type="evidence" value="ECO:0007669"/>
    <property type="project" value="TreeGrafter"/>
</dbReference>
<sequence>MSVVWEKGVFTGCISPSEFVAITSTNAARIFNLYPRKGCIAVGSDADLVIWNPNKTRVISAKTHHHAVDFNIFEGMECHGVPEYVLVSGRVCVDEGQLKVVQGFGRYIERPVFPPYVFHQLQNGSGYEKHLSELSIVEQKQDMNEHKGDQAVYLEEQTPQTAFTANDASTPCCKGARPESSRNLQDSTFSLSSENETDVERRSCIKVKNPPGGKSSGFW</sequence>
<protein>
    <recommendedName>
        <fullName evidence="5">dihydropyrimidinase</fullName>
        <ecNumber evidence="5">3.5.2.2</ecNumber>
    </recommendedName>
</protein>
<evidence type="ECO:0000256" key="3">
    <source>
        <dbReference type="ARBA" id="ARBA00022553"/>
    </source>
</evidence>
<name>A0A7F5RN17_AGRPL</name>
<dbReference type="Proteomes" id="UP000192223">
    <property type="component" value="Unplaced"/>
</dbReference>
<dbReference type="PANTHER" id="PTHR11647">
    <property type="entry name" value="HYDRANTOINASE/DIHYDROPYRIMIDINASE FAMILY MEMBER"/>
    <property type="match status" value="1"/>
</dbReference>
<comment type="cofactor">
    <cofactor evidence="1">
        <name>Zn(2+)</name>
        <dbReference type="ChEBI" id="CHEBI:29105"/>
    </cofactor>
</comment>
<dbReference type="Gene3D" id="3.20.20.140">
    <property type="entry name" value="Metal-dependent hydrolases"/>
    <property type="match status" value="1"/>
</dbReference>
<dbReference type="AlphaFoldDB" id="A0A7F5RN17"/>
<evidence type="ECO:0000256" key="5">
    <source>
        <dbReference type="ARBA" id="ARBA00039113"/>
    </source>
</evidence>
<evidence type="ECO:0000256" key="2">
    <source>
        <dbReference type="ARBA" id="ARBA00008829"/>
    </source>
</evidence>
<dbReference type="InterPro" id="IPR050378">
    <property type="entry name" value="Metallo-dep_Hydrolases_sf"/>
</dbReference>
<evidence type="ECO:0000313" key="8">
    <source>
        <dbReference type="Proteomes" id="UP000192223"/>
    </source>
</evidence>
<dbReference type="EC" id="3.5.2.2" evidence="5"/>
<evidence type="ECO:0000259" key="7">
    <source>
        <dbReference type="Pfam" id="PF01979"/>
    </source>
</evidence>
<comment type="catalytic activity">
    <reaction evidence="4">
        <text>5,6-dihydrouracil + H2O = 3-(carbamoylamino)propanoate + H(+)</text>
        <dbReference type="Rhea" id="RHEA:16121"/>
        <dbReference type="ChEBI" id="CHEBI:11892"/>
        <dbReference type="ChEBI" id="CHEBI:15377"/>
        <dbReference type="ChEBI" id="CHEBI:15378"/>
        <dbReference type="ChEBI" id="CHEBI:15901"/>
        <dbReference type="EC" id="3.5.2.2"/>
    </reaction>
</comment>
<dbReference type="SUPFAM" id="SSF51338">
    <property type="entry name" value="Composite domain of metallo-dependent hydrolases"/>
    <property type="match status" value="1"/>
</dbReference>
<dbReference type="InParanoid" id="A0A7F5RN17"/>
<reference evidence="9" key="1">
    <citation type="submission" date="2025-08" db="UniProtKB">
        <authorList>
            <consortium name="RefSeq"/>
        </authorList>
    </citation>
    <scope>IDENTIFICATION</scope>
    <source>
        <tissue evidence="9">Entire body</tissue>
    </source>
</reference>
<dbReference type="GeneID" id="108740511"/>
<dbReference type="InterPro" id="IPR006680">
    <property type="entry name" value="Amidohydro-rel"/>
</dbReference>
<dbReference type="OrthoDB" id="10258955at2759"/>
<organism evidence="8 9">
    <name type="scientific">Agrilus planipennis</name>
    <name type="common">Emerald ash borer</name>
    <name type="synonym">Agrilus marcopoli</name>
    <dbReference type="NCBI Taxonomy" id="224129"/>
    <lineage>
        <taxon>Eukaryota</taxon>
        <taxon>Metazoa</taxon>
        <taxon>Ecdysozoa</taxon>
        <taxon>Arthropoda</taxon>
        <taxon>Hexapoda</taxon>
        <taxon>Insecta</taxon>
        <taxon>Pterygota</taxon>
        <taxon>Neoptera</taxon>
        <taxon>Endopterygota</taxon>
        <taxon>Coleoptera</taxon>
        <taxon>Polyphaga</taxon>
        <taxon>Elateriformia</taxon>
        <taxon>Buprestoidea</taxon>
        <taxon>Buprestidae</taxon>
        <taxon>Agrilinae</taxon>
        <taxon>Agrilus</taxon>
    </lineage>
</organism>
<accession>A0A7F5RN17</accession>
<dbReference type="FunFam" id="3.20.20.140:FF:000217">
    <property type="entry name" value="Dihydropyrimidinase-related protein 1"/>
    <property type="match status" value="1"/>
</dbReference>
<keyword evidence="3" id="KW-0597">Phosphoprotein</keyword>
<dbReference type="GO" id="GO:0004157">
    <property type="term" value="F:dihydropyrimidinase activity"/>
    <property type="evidence" value="ECO:0007669"/>
    <property type="project" value="UniProtKB-EC"/>
</dbReference>
<feature type="domain" description="Amidohydrolase-related" evidence="7">
    <location>
        <begin position="13"/>
        <end position="91"/>
    </location>
</feature>
<evidence type="ECO:0000313" key="9">
    <source>
        <dbReference type="RefSeq" id="XP_025837417.1"/>
    </source>
</evidence>
<dbReference type="PANTHER" id="PTHR11647:SF1">
    <property type="entry name" value="COLLAPSIN RESPONSE MEDIATOR PROTEIN"/>
    <property type="match status" value="1"/>
</dbReference>
<proteinExistence type="inferred from homology"/>
<evidence type="ECO:0000256" key="1">
    <source>
        <dbReference type="ARBA" id="ARBA00001947"/>
    </source>
</evidence>
<feature type="compositionally biased region" description="Polar residues" evidence="6">
    <location>
        <begin position="181"/>
        <end position="194"/>
    </location>
</feature>
<gene>
    <name evidence="9" type="primary">LOC108740511</name>
</gene>
<dbReference type="InterPro" id="IPR011059">
    <property type="entry name" value="Metal-dep_hydrolase_composite"/>
</dbReference>